<evidence type="ECO:0000256" key="3">
    <source>
        <dbReference type="ARBA" id="ARBA00023295"/>
    </source>
</evidence>
<organism evidence="7">
    <name type="scientific">marine metagenome</name>
    <dbReference type="NCBI Taxonomy" id="408172"/>
    <lineage>
        <taxon>unclassified sequences</taxon>
        <taxon>metagenomes</taxon>
        <taxon>ecological metagenomes</taxon>
    </lineage>
</organism>
<accession>A0A381NZI2</accession>
<dbReference type="Gene3D" id="2.60.120.260">
    <property type="entry name" value="Galactose-binding domain-like"/>
    <property type="match status" value="1"/>
</dbReference>
<dbReference type="PANTHER" id="PTHR42732">
    <property type="entry name" value="BETA-GALACTOSIDASE"/>
    <property type="match status" value="1"/>
</dbReference>
<proteinExistence type="inferred from homology"/>
<dbReference type="InterPro" id="IPR013783">
    <property type="entry name" value="Ig-like_fold"/>
</dbReference>
<sequence length="969" mass="111638">MSFSQERENQISLNGEWEIIYDENNDGRNMKLHTIEGFQKFQSEKINVPSGWEEYKKDYEGVAYYKKTFKISSDLKKNTIFLNFDAVNYLSEVYLNDNALGYHEGGFSPFKFNIEHIINYDSTNTLILRVVGPITIQDKVVDGMGQMETPQWRGSYTGGIWQNVYLESTGKIIIESLFIKPDIYKKQSEIDFKIVNKYNQKKNTILINKIFNNKGVEINKQETEILLQPGINEISQTIKFNAISLWSPNNPNLYKIKSQLKTKDKNEDIVSETFGFREFTVKNDRFYLNDNPIYLKAAFFEGLYPIKLAHPDSKEMVIKEIMMAKKAGFNMIRPWRKPPPPMWLKIADSLGVLTVGSMAIECMDMPIETPYLPRRVENEITESILRDRNHVSIVQWELFNEIRRPVLANMLKPMALKARKLDPTRMILDESGGWAEGANLFLPYNNTPTKFNDIHNYPGPNINKDKFDGFLTIGNTKEENKQKNLFAKTPGRNVLPNLPSYVSEIGYGSLPNLEDNELRFREKGNPITYPYLYHINYNKEIKKALKDTGLNKIFNKTEDFYKLQQKVHGIANKRMIEAIRSNPSIIGYCVHALTAGDWVIGAGLLDLWRNPKGDAYYKTKEANQENLLVIRTNKRNYYKNEKIDLEFIGINERQNINVNVNIIIKKGNNIIYRKSNETPLKLKNGVSNLYDFSIEDQYKSGEYIIYGEIRDRNNNFIASSERKFNVFDQLKSNSKLEVAIINNNPKIINYLNENNIKYQKFSRDTQTNIPVLIFDNKISEVSSIDGNIVSVNSKKDTNFKEIIEAVNEFVFSGGSAIFLNTPARMIKRSGENLTFQVEGRKLLPMDPIKNMSKGLWDGILHINKKHPIFKGLPVNVPLTDLYENIGPTVSFRDLKGDNIVQTIAFDRIPNGNIMKRNYIGSGEVWSGSDLSIINHNEGKMLLSTLKVFENLGKDPVADKILFNMIRHFQ</sequence>
<dbReference type="SUPFAM" id="SSF49785">
    <property type="entry name" value="Galactose-binding domain-like"/>
    <property type="match status" value="1"/>
</dbReference>
<protein>
    <recommendedName>
        <fullName evidence="8">Glycoside hydrolase family 2 immunoglobulin-like beta-sandwich domain-containing protein</fullName>
    </recommendedName>
</protein>
<feature type="domain" description="Glycoside hydrolase family 2 catalytic" evidence="5">
    <location>
        <begin position="280"/>
        <end position="436"/>
    </location>
</feature>
<evidence type="ECO:0000256" key="2">
    <source>
        <dbReference type="ARBA" id="ARBA00022801"/>
    </source>
</evidence>
<dbReference type="Pfam" id="PF22666">
    <property type="entry name" value="Glyco_hydro_2_N2"/>
    <property type="match status" value="1"/>
</dbReference>
<evidence type="ECO:0000259" key="4">
    <source>
        <dbReference type="Pfam" id="PF00703"/>
    </source>
</evidence>
<comment type="similarity">
    <text evidence="1">Belongs to the glycosyl hydrolase 2 family.</text>
</comment>
<gene>
    <name evidence="7" type="ORF">METZ01_LOCUS11697</name>
</gene>
<dbReference type="Pfam" id="PF00703">
    <property type="entry name" value="Glyco_hydro_2"/>
    <property type="match status" value="1"/>
</dbReference>
<dbReference type="InterPro" id="IPR054593">
    <property type="entry name" value="Beta-mannosidase-like_N2"/>
</dbReference>
<dbReference type="InterPro" id="IPR006103">
    <property type="entry name" value="Glyco_hydro_2_cat"/>
</dbReference>
<dbReference type="Gene3D" id="2.60.40.10">
    <property type="entry name" value="Immunoglobulins"/>
    <property type="match status" value="1"/>
</dbReference>
<evidence type="ECO:0000259" key="5">
    <source>
        <dbReference type="Pfam" id="PF02836"/>
    </source>
</evidence>
<dbReference type="InterPro" id="IPR008979">
    <property type="entry name" value="Galactose-bd-like_sf"/>
</dbReference>
<dbReference type="SUPFAM" id="SSF51445">
    <property type="entry name" value="(Trans)glycosidases"/>
    <property type="match status" value="1"/>
</dbReference>
<dbReference type="PANTHER" id="PTHR42732:SF1">
    <property type="entry name" value="BETA-MANNOSIDASE"/>
    <property type="match status" value="1"/>
</dbReference>
<reference evidence="7" key="1">
    <citation type="submission" date="2018-05" db="EMBL/GenBank/DDBJ databases">
        <authorList>
            <person name="Lanie J.A."/>
            <person name="Ng W.-L."/>
            <person name="Kazmierczak K.M."/>
            <person name="Andrzejewski T.M."/>
            <person name="Davidsen T.M."/>
            <person name="Wayne K.J."/>
            <person name="Tettelin H."/>
            <person name="Glass J.I."/>
            <person name="Rusch D."/>
            <person name="Podicherti R."/>
            <person name="Tsui H.-C.T."/>
            <person name="Winkler M.E."/>
        </authorList>
    </citation>
    <scope>NUCLEOTIDE SEQUENCE</scope>
</reference>
<feature type="domain" description="Glycoside hydrolase family 2 immunoglobulin-like beta-sandwich" evidence="4">
    <location>
        <begin position="174"/>
        <end position="277"/>
    </location>
</feature>
<evidence type="ECO:0008006" key="8">
    <source>
        <dbReference type="Google" id="ProtNLM"/>
    </source>
</evidence>
<dbReference type="InterPro" id="IPR036156">
    <property type="entry name" value="Beta-gal/glucu_dom_sf"/>
</dbReference>
<feature type="domain" description="Beta-mannosidase-like galactose-binding" evidence="6">
    <location>
        <begin position="64"/>
        <end position="143"/>
    </location>
</feature>
<dbReference type="EMBL" id="UINC01000644">
    <property type="protein sequence ID" value="SUZ58843.1"/>
    <property type="molecule type" value="Genomic_DNA"/>
</dbReference>
<evidence type="ECO:0000256" key="1">
    <source>
        <dbReference type="ARBA" id="ARBA00007401"/>
    </source>
</evidence>
<dbReference type="InterPro" id="IPR051913">
    <property type="entry name" value="GH2_Domain-Containing"/>
</dbReference>
<dbReference type="AlphaFoldDB" id="A0A381NZI2"/>
<evidence type="ECO:0000313" key="7">
    <source>
        <dbReference type="EMBL" id="SUZ58843.1"/>
    </source>
</evidence>
<keyword evidence="2" id="KW-0378">Hydrolase</keyword>
<dbReference type="InterPro" id="IPR006102">
    <property type="entry name" value="Ig-like_GH2"/>
</dbReference>
<dbReference type="GO" id="GO:0004553">
    <property type="term" value="F:hydrolase activity, hydrolyzing O-glycosyl compounds"/>
    <property type="evidence" value="ECO:0007669"/>
    <property type="project" value="InterPro"/>
</dbReference>
<dbReference type="Pfam" id="PF02836">
    <property type="entry name" value="Glyco_hydro_2_C"/>
    <property type="match status" value="1"/>
</dbReference>
<evidence type="ECO:0000259" key="6">
    <source>
        <dbReference type="Pfam" id="PF22666"/>
    </source>
</evidence>
<dbReference type="Gene3D" id="3.20.20.80">
    <property type="entry name" value="Glycosidases"/>
    <property type="match status" value="1"/>
</dbReference>
<dbReference type="SUPFAM" id="SSF49303">
    <property type="entry name" value="beta-Galactosidase/glucuronidase domain"/>
    <property type="match status" value="1"/>
</dbReference>
<dbReference type="InterPro" id="IPR017853">
    <property type="entry name" value="GH"/>
</dbReference>
<dbReference type="GO" id="GO:0005975">
    <property type="term" value="P:carbohydrate metabolic process"/>
    <property type="evidence" value="ECO:0007669"/>
    <property type="project" value="InterPro"/>
</dbReference>
<keyword evidence="3" id="KW-0326">Glycosidase</keyword>
<name>A0A381NZI2_9ZZZZ</name>